<protein>
    <submittedName>
        <fullName evidence="2">Uncharacterized protein</fullName>
    </submittedName>
</protein>
<proteinExistence type="predicted"/>
<dbReference type="RefSeq" id="WP_206847809.1">
    <property type="nucleotide sequence ID" value="NZ_CP065956.1"/>
</dbReference>
<evidence type="ECO:0000313" key="3">
    <source>
        <dbReference type="Proteomes" id="UP000663088"/>
    </source>
</evidence>
<keyword evidence="3" id="KW-1185">Reference proteome</keyword>
<reference evidence="2 3" key="1">
    <citation type="submission" date="2020-12" db="EMBL/GenBank/DDBJ databases">
        <authorList>
            <person name="Awala S.I."/>
            <person name="Gwak J.-H."/>
            <person name="Kim S.-J."/>
            <person name="Rhee S.-K."/>
        </authorList>
    </citation>
    <scope>NUCLEOTIDE SEQUENCE [LARGE SCALE GENOMIC DNA]</scope>
    <source>
        <strain evidence="2 3">IT5</strain>
    </source>
</reference>
<dbReference type="Proteomes" id="UP000663088">
    <property type="component" value="Chromosome"/>
</dbReference>
<accession>A0ABX7PXI0</accession>
<organism evidence="2 3">
    <name type="scientific">Candidatus Methylacidiphilum infernorum</name>
    <dbReference type="NCBI Taxonomy" id="511746"/>
    <lineage>
        <taxon>Bacteria</taxon>
        <taxon>Pseudomonadati</taxon>
        <taxon>Verrucomicrobiota</taxon>
        <taxon>Methylacidiphilae</taxon>
        <taxon>Methylacidiphilales</taxon>
        <taxon>Methylacidiphilaceae</taxon>
        <taxon>Methylacidiphilum (ex Ratnadevi et al. 2023)</taxon>
    </lineage>
</organism>
<sequence length="113" mass="12110">MDTMIHLAFPFCSQKSAHWVALFFYPPRLHAQSSPAVEAFPATARGILSAAMPPQLAFLATARAVAVVNQLGDFAAPRSKSNSAPHAGHSHSRPLGGSQPFFQPQTGHKRLHG</sequence>
<evidence type="ECO:0000313" key="2">
    <source>
        <dbReference type="EMBL" id="QSR87361.1"/>
    </source>
</evidence>
<gene>
    <name evidence="2" type="ORF">EM20IM_03260</name>
</gene>
<feature type="region of interest" description="Disordered" evidence="1">
    <location>
        <begin position="77"/>
        <end position="113"/>
    </location>
</feature>
<dbReference type="EMBL" id="CP065956">
    <property type="protein sequence ID" value="QSR87361.1"/>
    <property type="molecule type" value="Genomic_DNA"/>
</dbReference>
<name>A0ABX7PXI0_9BACT</name>
<evidence type="ECO:0000256" key="1">
    <source>
        <dbReference type="SAM" id="MobiDB-lite"/>
    </source>
</evidence>